<dbReference type="Pfam" id="PF07690">
    <property type="entry name" value="MFS_1"/>
    <property type="match status" value="1"/>
</dbReference>
<dbReference type="InterPro" id="IPR011701">
    <property type="entry name" value="MFS"/>
</dbReference>
<dbReference type="InterPro" id="IPR020846">
    <property type="entry name" value="MFS_dom"/>
</dbReference>
<keyword evidence="3" id="KW-1003">Cell membrane</keyword>
<evidence type="ECO:0000259" key="9">
    <source>
        <dbReference type="PROSITE" id="PS50850"/>
    </source>
</evidence>
<organism evidence="10 11">
    <name type="scientific">Kitasatospora cystarginea</name>
    <dbReference type="NCBI Taxonomy" id="58350"/>
    <lineage>
        <taxon>Bacteria</taxon>
        <taxon>Bacillati</taxon>
        <taxon>Actinomycetota</taxon>
        <taxon>Actinomycetes</taxon>
        <taxon>Kitasatosporales</taxon>
        <taxon>Streptomycetaceae</taxon>
        <taxon>Kitasatospora</taxon>
    </lineage>
</organism>
<accession>A0ABN3E3C4</accession>
<reference evidence="10 11" key="1">
    <citation type="journal article" date="2019" name="Int. J. Syst. Evol. Microbiol.">
        <title>The Global Catalogue of Microorganisms (GCM) 10K type strain sequencing project: providing services to taxonomists for standard genome sequencing and annotation.</title>
        <authorList>
            <consortium name="The Broad Institute Genomics Platform"/>
            <consortium name="The Broad Institute Genome Sequencing Center for Infectious Disease"/>
            <person name="Wu L."/>
            <person name="Ma J."/>
        </authorList>
    </citation>
    <scope>NUCLEOTIDE SEQUENCE [LARGE SCALE GENOMIC DNA]</scope>
    <source>
        <strain evidence="10 11">JCM 7356</strain>
    </source>
</reference>
<evidence type="ECO:0000313" key="10">
    <source>
        <dbReference type="EMBL" id="GAA2247773.1"/>
    </source>
</evidence>
<keyword evidence="4 8" id="KW-0812">Transmembrane</keyword>
<name>A0ABN3E3C4_9ACTN</name>
<comment type="caution">
    <text evidence="10">The sequence shown here is derived from an EMBL/GenBank/DDBJ whole genome shotgun (WGS) entry which is preliminary data.</text>
</comment>
<proteinExistence type="predicted"/>
<keyword evidence="2" id="KW-0813">Transport</keyword>
<evidence type="ECO:0000313" key="11">
    <source>
        <dbReference type="Proteomes" id="UP001500305"/>
    </source>
</evidence>
<keyword evidence="11" id="KW-1185">Reference proteome</keyword>
<evidence type="ECO:0000256" key="1">
    <source>
        <dbReference type="ARBA" id="ARBA00004651"/>
    </source>
</evidence>
<dbReference type="RefSeq" id="WP_425557631.1">
    <property type="nucleotide sequence ID" value="NZ_BAAATR010000012.1"/>
</dbReference>
<gene>
    <name evidence="10" type="ORF">GCM10010430_32670</name>
</gene>
<feature type="transmembrane region" description="Helical" evidence="8">
    <location>
        <begin position="53"/>
        <end position="72"/>
    </location>
</feature>
<evidence type="ECO:0000256" key="8">
    <source>
        <dbReference type="SAM" id="Phobius"/>
    </source>
</evidence>
<evidence type="ECO:0000256" key="5">
    <source>
        <dbReference type="ARBA" id="ARBA00022989"/>
    </source>
</evidence>
<evidence type="ECO:0000256" key="3">
    <source>
        <dbReference type="ARBA" id="ARBA00022475"/>
    </source>
</evidence>
<feature type="transmembrane region" description="Helical" evidence="8">
    <location>
        <begin position="15"/>
        <end position="37"/>
    </location>
</feature>
<dbReference type="SUPFAM" id="SSF103473">
    <property type="entry name" value="MFS general substrate transporter"/>
    <property type="match status" value="1"/>
</dbReference>
<evidence type="ECO:0000256" key="6">
    <source>
        <dbReference type="ARBA" id="ARBA00023136"/>
    </source>
</evidence>
<evidence type="ECO:0000256" key="7">
    <source>
        <dbReference type="ARBA" id="ARBA00023251"/>
    </source>
</evidence>
<keyword evidence="6 8" id="KW-0472">Membrane</keyword>
<dbReference type="PROSITE" id="PS50850">
    <property type="entry name" value="MFS"/>
    <property type="match status" value="1"/>
</dbReference>
<sequence length="185" mass="19656">MLASGNSPNRSRGKVLWLIAAAQLMVIMDTSITGVALPKMQGDLGFTQENPSWVFNAYVVAFDGSLLLGGRLSDFFGARGLFSIGWAALAVGSLAAGLAGNVTVELVSRLRAPHPRPRSRPGATNGNSCATHGGCPDCGGPRWIIDWSAAPTAVMVHWADACDLRRFRVNQATGYRTQDGNDRTI</sequence>
<feature type="transmembrane region" description="Helical" evidence="8">
    <location>
        <begin position="84"/>
        <end position="108"/>
    </location>
</feature>
<dbReference type="PANTHER" id="PTHR42718:SF46">
    <property type="entry name" value="BLR6921 PROTEIN"/>
    <property type="match status" value="1"/>
</dbReference>
<dbReference type="Proteomes" id="UP001500305">
    <property type="component" value="Unassembled WGS sequence"/>
</dbReference>
<keyword evidence="7" id="KW-0046">Antibiotic resistance</keyword>
<dbReference type="PANTHER" id="PTHR42718">
    <property type="entry name" value="MAJOR FACILITATOR SUPERFAMILY MULTIDRUG TRANSPORTER MFSC"/>
    <property type="match status" value="1"/>
</dbReference>
<evidence type="ECO:0000256" key="2">
    <source>
        <dbReference type="ARBA" id="ARBA00022448"/>
    </source>
</evidence>
<evidence type="ECO:0000256" key="4">
    <source>
        <dbReference type="ARBA" id="ARBA00022692"/>
    </source>
</evidence>
<dbReference type="EMBL" id="BAAATR010000012">
    <property type="protein sequence ID" value="GAA2247773.1"/>
    <property type="molecule type" value="Genomic_DNA"/>
</dbReference>
<comment type="subcellular location">
    <subcellularLocation>
        <location evidence="1">Cell membrane</location>
        <topology evidence="1">Multi-pass membrane protein</topology>
    </subcellularLocation>
</comment>
<keyword evidence="5 8" id="KW-1133">Transmembrane helix</keyword>
<feature type="domain" description="Major facilitator superfamily (MFS) profile" evidence="9">
    <location>
        <begin position="15"/>
        <end position="185"/>
    </location>
</feature>
<dbReference type="Gene3D" id="1.20.1720.10">
    <property type="entry name" value="Multidrug resistance protein D"/>
    <property type="match status" value="1"/>
</dbReference>
<dbReference type="InterPro" id="IPR036259">
    <property type="entry name" value="MFS_trans_sf"/>
</dbReference>
<protein>
    <recommendedName>
        <fullName evidence="9">Major facilitator superfamily (MFS) profile domain-containing protein</fullName>
    </recommendedName>
</protein>